<dbReference type="SUPFAM" id="SSF53850">
    <property type="entry name" value="Periplasmic binding protein-like II"/>
    <property type="match status" value="1"/>
</dbReference>
<dbReference type="CDD" id="cd05466">
    <property type="entry name" value="PBP2_LTTR_substrate"/>
    <property type="match status" value="1"/>
</dbReference>
<dbReference type="Pfam" id="PF00126">
    <property type="entry name" value="HTH_1"/>
    <property type="match status" value="1"/>
</dbReference>
<keyword evidence="7" id="KW-1185">Reference proteome</keyword>
<dbReference type="EMBL" id="JAQSIO010000005">
    <property type="protein sequence ID" value="MDD0815849.1"/>
    <property type="molecule type" value="Genomic_DNA"/>
</dbReference>
<accession>A0ABT5MIY6</accession>
<dbReference type="PRINTS" id="PR00039">
    <property type="entry name" value="HTHLYSR"/>
</dbReference>
<evidence type="ECO:0000313" key="6">
    <source>
        <dbReference type="EMBL" id="MDD0815849.1"/>
    </source>
</evidence>
<proteinExistence type="inferred from homology"/>
<organism evidence="6 7">
    <name type="scientific">Curvibacter microcysteis</name>
    <dbReference type="NCBI Taxonomy" id="3026419"/>
    <lineage>
        <taxon>Bacteria</taxon>
        <taxon>Pseudomonadati</taxon>
        <taxon>Pseudomonadota</taxon>
        <taxon>Betaproteobacteria</taxon>
        <taxon>Burkholderiales</taxon>
        <taxon>Comamonadaceae</taxon>
        <taxon>Curvibacter</taxon>
    </lineage>
</organism>
<dbReference type="Proteomes" id="UP001528672">
    <property type="component" value="Unassembled WGS sequence"/>
</dbReference>
<dbReference type="RefSeq" id="WP_273927547.1">
    <property type="nucleotide sequence ID" value="NZ_JAQSIO010000005.1"/>
</dbReference>
<dbReference type="Gene3D" id="3.40.190.290">
    <property type="match status" value="1"/>
</dbReference>
<dbReference type="PROSITE" id="PS50931">
    <property type="entry name" value="HTH_LYSR"/>
    <property type="match status" value="1"/>
</dbReference>
<evidence type="ECO:0000313" key="7">
    <source>
        <dbReference type="Proteomes" id="UP001528672"/>
    </source>
</evidence>
<evidence type="ECO:0000256" key="3">
    <source>
        <dbReference type="ARBA" id="ARBA00023125"/>
    </source>
</evidence>
<dbReference type="InterPro" id="IPR050950">
    <property type="entry name" value="HTH-type_LysR_regulators"/>
</dbReference>
<dbReference type="InterPro" id="IPR036390">
    <property type="entry name" value="WH_DNA-bd_sf"/>
</dbReference>
<sequence length="318" mass="34090">MNILASLRYLVSLSEHQHFGRAAQACHITQPALSNALRALESEFGVVIVKRTRQYAGLTAEGERVLVTARRMLREHELLQQDLESEADRPRGTLRIGAVPTAMPIVARFAARLQALYPGIRPVVLSLSSPEIENGLEALSLDLGLGYTDRLGRNPAVQALPQYTEHYFLVRRSPLRPPPGTLGLQRGQAISWLAAAELPLCLLTPDMHNRTIVDSAFALAGAEVKPVIETNSILTLSLSVVAGEVCAVLPGALVGAARGYGELEALPLISPEVQTPIGFMLTQAERPSRALEAALALARQPSWLAHAAQHSGAPAAGV</sequence>
<evidence type="ECO:0000259" key="5">
    <source>
        <dbReference type="PROSITE" id="PS50931"/>
    </source>
</evidence>
<keyword evidence="4" id="KW-0804">Transcription</keyword>
<dbReference type="PANTHER" id="PTHR30419">
    <property type="entry name" value="HTH-TYPE TRANSCRIPTIONAL REGULATOR YBHD"/>
    <property type="match status" value="1"/>
</dbReference>
<evidence type="ECO:0000256" key="4">
    <source>
        <dbReference type="ARBA" id="ARBA00023163"/>
    </source>
</evidence>
<dbReference type="Gene3D" id="1.10.10.10">
    <property type="entry name" value="Winged helix-like DNA-binding domain superfamily/Winged helix DNA-binding domain"/>
    <property type="match status" value="1"/>
</dbReference>
<dbReference type="PANTHER" id="PTHR30419:SF31">
    <property type="entry name" value="BLR3139 PROTEIN"/>
    <property type="match status" value="1"/>
</dbReference>
<dbReference type="InterPro" id="IPR005119">
    <property type="entry name" value="LysR_subst-bd"/>
</dbReference>
<name>A0ABT5MIY6_9BURK</name>
<comment type="caution">
    <text evidence="6">The sequence shown here is derived from an EMBL/GenBank/DDBJ whole genome shotgun (WGS) entry which is preliminary data.</text>
</comment>
<reference evidence="6 7" key="1">
    <citation type="submission" date="2023-02" db="EMBL/GenBank/DDBJ databases">
        <title>Bacterial whole genome sequence for Curvibacter sp. HBC28.</title>
        <authorList>
            <person name="Le V."/>
            <person name="Ko S.-R."/>
            <person name="Ahn C.-Y."/>
            <person name="Oh H.-M."/>
        </authorList>
    </citation>
    <scope>NUCLEOTIDE SEQUENCE [LARGE SCALE GENOMIC DNA]</scope>
    <source>
        <strain evidence="6 7">HBC28</strain>
    </source>
</reference>
<protein>
    <submittedName>
        <fullName evidence="6">LysR substrate-binding domain-containing protein</fullName>
    </submittedName>
</protein>
<comment type="similarity">
    <text evidence="1">Belongs to the LysR transcriptional regulatory family.</text>
</comment>
<dbReference type="InterPro" id="IPR000847">
    <property type="entry name" value="LysR_HTH_N"/>
</dbReference>
<keyword evidence="2" id="KW-0805">Transcription regulation</keyword>
<dbReference type="InterPro" id="IPR036388">
    <property type="entry name" value="WH-like_DNA-bd_sf"/>
</dbReference>
<feature type="domain" description="HTH lysR-type" evidence="5">
    <location>
        <begin position="1"/>
        <end position="59"/>
    </location>
</feature>
<evidence type="ECO:0000256" key="1">
    <source>
        <dbReference type="ARBA" id="ARBA00009437"/>
    </source>
</evidence>
<dbReference type="SUPFAM" id="SSF46785">
    <property type="entry name" value="Winged helix' DNA-binding domain"/>
    <property type="match status" value="1"/>
</dbReference>
<dbReference type="Pfam" id="PF03466">
    <property type="entry name" value="LysR_substrate"/>
    <property type="match status" value="1"/>
</dbReference>
<gene>
    <name evidence="6" type="ORF">PSQ39_14525</name>
</gene>
<keyword evidence="3" id="KW-0238">DNA-binding</keyword>
<evidence type="ECO:0000256" key="2">
    <source>
        <dbReference type="ARBA" id="ARBA00023015"/>
    </source>
</evidence>